<feature type="region of interest" description="Disordered" evidence="1">
    <location>
        <begin position="244"/>
        <end position="274"/>
    </location>
</feature>
<keyword evidence="3" id="KW-1185">Reference proteome</keyword>
<proteinExistence type="predicted"/>
<gene>
    <name evidence="2" type="ORF">LNV07_13430</name>
</gene>
<reference evidence="2 3" key="1">
    <citation type="submission" date="2021-11" db="EMBL/GenBank/DDBJ databases">
        <authorList>
            <person name="Liang Q."/>
            <person name="Mou H."/>
            <person name="Liu Z."/>
        </authorList>
    </citation>
    <scope>NUCLEOTIDE SEQUENCE [LARGE SCALE GENOMIC DNA]</scope>
    <source>
        <strain evidence="2 3">CHU3</strain>
    </source>
</reference>
<evidence type="ECO:0000256" key="1">
    <source>
        <dbReference type="SAM" id="MobiDB-lite"/>
    </source>
</evidence>
<dbReference type="InterPro" id="IPR045445">
    <property type="entry name" value="DUF6502"/>
</dbReference>
<accession>A0ABT2YGB4</accession>
<name>A0ABT2YGB4_9BURK</name>
<evidence type="ECO:0000313" key="2">
    <source>
        <dbReference type="EMBL" id="MCV2369084.1"/>
    </source>
</evidence>
<dbReference type="Pfam" id="PF20112">
    <property type="entry name" value="DUF6502"/>
    <property type="match status" value="1"/>
</dbReference>
<protein>
    <submittedName>
        <fullName evidence="2">DUF6502 family protein</fullName>
    </submittedName>
</protein>
<dbReference type="EMBL" id="JAJIRN010000006">
    <property type="protein sequence ID" value="MCV2369084.1"/>
    <property type="molecule type" value="Genomic_DNA"/>
</dbReference>
<dbReference type="Proteomes" id="UP001209701">
    <property type="component" value="Unassembled WGS sequence"/>
</dbReference>
<sequence length="274" mass="30132">MEKRNELLLRALEAVLLPLTRLCVAQGLAYDRAEEALKQAFVDAAREAKRAAGGVGARDVSQVATATGLSRREVARLSAAPDVNAAAKPSAVNQLYLRWSTAKKLRDETGQPRAMPRNGKAPSFEALAQSITRHVHPRSLLDEMLRLGMARLSEDGLTVHLEPDRYVPEKDDAQMFGFLGANVGDHLAAASANVIHRDRRHFEQAIFADELSEPTAAAIREIAAQQWQRVLAEVVPELERRVAEDQAAGRSGTHRARLGLFTFNEPENDHEAKP</sequence>
<evidence type="ECO:0000313" key="3">
    <source>
        <dbReference type="Proteomes" id="UP001209701"/>
    </source>
</evidence>
<organism evidence="2 3">
    <name type="scientific">Roseateles oligotrophus</name>
    <dbReference type="NCBI Taxonomy" id="1769250"/>
    <lineage>
        <taxon>Bacteria</taxon>
        <taxon>Pseudomonadati</taxon>
        <taxon>Pseudomonadota</taxon>
        <taxon>Betaproteobacteria</taxon>
        <taxon>Burkholderiales</taxon>
        <taxon>Sphaerotilaceae</taxon>
        <taxon>Roseateles</taxon>
    </lineage>
</organism>
<dbReference type="RefSeq" id="WP_263571683.1">
    <property type="nucleotide sequence ID" value="NZ_JAJIRN010000006.1"/>
</dbReference>
<comment type="caution">
    <text evidence="2">The sequence shown here is derived from an EMBL/GenBank/DDBJ whole genome shotgun (WGS) entry which is preliminary data.</text>
</comment>